<organism evidence="10 11">
    <name type="scientific">Apostasia shenzhenica</name>
    <dbReference type="NCBI Taxonomy" id="1088818"/>
    <lineage>
        <taxon>Eukaryota</taxon>
        <taxon>Viridiplantae</taxon>
        <taxon>Streptophyta</taxon>
        <taxon>Embryophyta</taxon>
        <taxon>Tracheophyta</taxon>
        <taxon>Spermatophyta</taxon>
        <taxon>Magnoliopsida</taxon>
        <taxon>Liliopsida</taxon>
        <taxon>Asparagales</taxon>
        <taxon>Orchidaceae</taxon>
        <taxon>Apostasioideae</taxon>
        <taxon>Apostasia</taxon>
    </lineage>
</organism>
<dbReference type="PANTHER" id="PTHR10809:SF6">
    <property type="entry name" value="AT11025P-RELATED"/>
    <property type="match status" value="1"/>
</dbReference>
<evidence type="ECO:0000256" key="5">
    <source>
        <dbReference type="ARBA" id="ARBA00023136"/>
    </source>
</evidence>
<evidence type="ECO:0000256" key="7">
    <source>
        <dbReference type="SAM" id="MobiDB-lite"/>
    </source>
</evidence>
<dbReference type="Proteomes" id="UP000236161">
    <property type="component" value="Unassembled WGS sequence"/>
</dbReference>
<keyword evidence="5 8" id="KW-0472">Membrane</keyword>
<accession>A0A2H9ZT62</accession>
<sequence>MQAQREAPPDMQCKDKFLVQSVVVNPGTTAKDITSEMFSRDSGNKFDEVRLRVIYVSPPQPPSPVHEGSDEGSSPRASVNENGNLDISEPVVLSREDVAHQMSSTETMSLISRLTEERNAAMQLSNKLREEIELVKREMSKQRGGGGGGGGGFSLIFVAVIALLGILVGYLVKA</sequence>
<dbReference type="AlphaFoldDB" id="A0A2H9ZT62"/>
<dbReference type="PROSITE" id="PS50202">
    <property type="entry name" value="MSP"/>
    <property type="match status" value="1"/>
</dbReference>
<dbReference type="STRING" id="1088818.A0A2H9ZT62"/>
<comment type="similarity">
    <text evidence="2">Belongs to the VAMP-associated protein (VAP) (TC 9.B.17) family.</text>
</comment>
<protein>
    <submittedName>
        <fullName evidence="10">Vesicle-associated protein 1-2</fullName>
    </submittedName>
</protein>
<reference evidence="10 11" key="1">
    <citation type="journal article" date="2017" name="Nature">
        <title>The Apostasia genome and the evolution of orchids.</title>
        <authorList>
            <person name="Zhang G.Q."/>
            <person name="Liu K.W."/>
            <person name="Li Z."/>
            <person name="Lohaus R."/>
            <person name="Hsiao Y.Y."/>
            <person name="Niu S.C."/>
            <person name="Wang J.Y."/>
            <person name="Lin Y.C."/>
            <person name="Xu Q."/>
            <person name="Chen L.J."/>
            <person name="Yoshida K."/>
            <person name="Fujiwara S."/>
            <person name="Wang Z.W."/>
            <person name="Zhang Y.Q."/>
            <person name="Mitsuda N."/>
            <person name="Wang M."/>
            <person name="Liu G.H."/>
            <person name="Pecoraro L."/>
            <person name="Huang H.X."/>
            <person name="Xiao X.J."/>
            <person name="Lin M."/>
            <person name="Wu X.Y."/>
            <person name="Wu W.L."/>
            <person name="Chen Y.Y."/>
            <person name="Chang S.B."/>
            <person name="Sakamoto S."/>
            <person name="Ohme-Takagi M."/>
            <person name="Yagi M."/>
            <person name="Zeng S.J."/>
            <person name="Shen C.Y."/>
            <person name="Yeh C.M."/>
            <person name="Luo Y.B."/>
            <person name="Tsai W.C."/>
            <person name="Van de Peer Y."/>
            <person name="Liu Z.J."/>
        </authorList>
    </citation>
    <scope>NUCLEOTIDE SEQUENCE [LARGE SCALE GENOMIC DNA]</scope>
    <source>
        <strain evidence="11">cv. Shenzhen</strain>
        <tissue evidence="10">Stem</tissue>
    </source>
</reference>
<dbReference type="PANTHER" id="PTHR10809">
    <property type="entry name" value="VESICLE-ASSOCIATED MEMBRANE PROTEIN-ASSOCIATED PROTEIN"/>
    <property type="match status" value="1"/>
</dbReference>
<evidence type="ECO:0000313" key="10">
    <source>
        <dbReference type="EMBL" id="PKA46473.1"/>
    </source>
</evidence>
<evidence type="ECO:0000256" key="4">
    <source>
        <dbReference type="ARBA" id="ARBA00022989"/>
    </source>
</evidence>
<dbReference type="GO" id="GO:0005886">
    <property type="term" value="C:plasma membrane"/>
    <property type="evidence" value="ECO:0007669"/>
    <property type="project" value="TreeGrafter"/>
</dbReference>
<comment type="subcellular location">
    <subcellularLocation>
        <location evidence="1">Membrane</location>
        <topology evidence="1">Single-pass type IV membrane protein</topology>
    </subcellularLocation>
</comment>
<feature type="compositionally biased region" description="Polar residues" evidence="7">
    <location>
        <begin position="71"/>
        <end position="85"/>
    </location>
</feature>
<keyword evidence="4 8" id="KW-1133">Transmembrane helix</keyword>
<keyword evidence="11" id="KW-1185">Reference proteome</keyword>
<feature type="region of interest" description="Disordered" evidence="7">
    <location>
        <begin position="56"/>
        <end position="85"/>
    </location>
</feature>
<dbReference type="InterPro" id="IPR000535">
    <property type="entry name" value="MSP_dom"/>
</dbReference>
<dbReference type="Gene3D" id="2.60.40.10">
    <property type="entry name" value="Immunoglobulins"/>
    <property type="match status" value="1"/>
</dbReference>
<dbReference type="InterPro" id="IPR008962">
    <property type="entry name" value="PapD-like_sf"/>
</dbReference>
<dbReference type="InterPro" id="IPR016763">
    <property type="entry name" value="VAP"/>
</dbReference>
<proteinExistence type="inferred from homology"/>
<evidence type="ECO:0000313" key="11">
    <source>
        <dbReference type="Proteomes" id="UP000236161"/>
    </source>
</evidence>
<gene>
    <name evidence="10" type="primary">PVA12</name>
    <name evidence="10" type="ORF">AXF42_Ash012606</name>
</gene>
<dbReference type="OrthoDB" id="264603at2759"/>
<evidence type="ECO:0000259" key="9">
    <source>
        <dbReference type="PROSITE" id="PS50202"/>
    </source>
</evidence>
<evidence type="ECO:0000256" key="2">
    <source>
        <dbReference type="ARBA" id="ARBA00008932"/>
    </source>
</evidence>
<dbReference type="EMBL" id="KZ454132">
    <property type="protein sequence ID" value="PKA46473.1"/>
    <property type="molecule type" value="Genomic_DNA"/>
</dbReference>
<dbReference type="GO" id="GO:0061817">
    <property type="term" value="P:endoplasmic reticulum-plasma membrane tethering"/>
    <property type="evidence" value="ECO:0007669"/>
    <property type="project" value="TreeGrafter"/>
</dbReference>
<evidence type="ECO:0000256" key="8">
    <source>
        <dbReference type="SAM" id="Phobius"/>
    </source>
</evidence>
<keyword evidence="6" id="KW-0175">Coiled coil</keyword>
<evidence type="ECO:0000256" key="1">
    <source>
        <dbReference type="ARBA" id="ARBA00004211"/>
    </source>
</evidence>
<dbReference type="SUPFAM" id="SSF49354">
    <property type="entry name" value="PapD-like"/>
    <property type="match status" value="1"/>
</dbReference>
<evidence type="ECO:0000256" key="6">
    <source>
        <dbReference type="SAM" id="Coils"/>
    </source>
</evidence>
<feature type="transmembrane region" description="Helical" evidence="8">
    <location>
        <begin position="146"/>
        <end position="172"/>
    </location>
</feature>
<dbReference type="GO" id="GO:0005789">
    <property type="term" value="C:endoplasmic reticulum membrane"/>
    <property type="evidence" value="ECO:0007669"/>
    <property type="project" value="InterPro"/>
</dbReference>
<keyword evidence="3 8" id="KW-0812">Transmembrane</keyword>
<name>A0A2H9ZT62_9ASPA</name>
<feature type="domain" description="MSP" evidence="9">
    <location>
        <begin position="1"/>
        <end position="56"/>
    </location>
</feature>
<dbReference type="InterPro" id="IPR013783">
    <property type="entry name" value="Ig-like_fold"/>
</dbReference>
<evidence type="ECO:0000256" key="3">
    <source>
        <dbReference type="ARBA" id="ARBA00022692"/>
    </source>
</evidence>
<feature type="coiled-coil region" evidence="6">
    <location>
        <begin position="111"/>
        <end position="138"/>
    </location>
</feature>
<dbReference type="GO" id="GO:0090158">
    <property type="term" value="P:endoplasmic reticulum membrane organization"/>
    <property type="evidence" value="ECO:0007669"/>
    <property type="project" value="TreeGrafter"/>
</dbReference>